<reference evidence="5" key="1">
    <citation type="submission" date="2016-10" db="EMBL/GenBank/DDBJ databases">
        <authorList>
            <person name="Varghese N."/>
            <person name="Submissions S."/>
        </authorList>
    </citation>
    <scope>NUCLEOTIDE SEQUENCE [LARGE SCALE GENOMIC DNA]</scope>
    <source>
        <strain evidence="5">Gh-48</strain>
    </source>
</reference>
<feature type="signal peptide" evidence="2">
    <location>
        <begin position="1"/>
        <end position="23"/>
    </location>
</feature>
<dbReference type="Gene3D" id="1.25.40.10">
    <property type="entry name" value="Tetratricopeptide repeat domain"/>
    <property type="match status" value="1"/>
</dbReference>
<protein>
    <submittedName>
        <fullName evidence="4">Beta-lactamase</fullName>
    </submittedName>
</protein>
<evidence type="ECO:0000313" key="4">
    <source>
        <dbReference type="EMBL" id="SEM61252.1"/>
    </source>
</evidence>
<dbReference type="SMART" id="SM00028">
    <property type="entry name" value="TPR"/>
    <property type="match status" value="2"/>
</dbReference>
<dbReference type="STRING" id="551995.SAMN05192574_101172"/>
<dbReference type="PANTHER" id="PTHR46825">
    <property type="entry name" value="D-ALANYL-D-ALANINE-CARBOXYPEPTIDASE/ENDOPEPTIDASE AMPH"/>
    <property type="match status" value="1"/>
</dbReference>
<keyword evidence="2" id="KW-0732">Signal</keyword>
<dbReference type="Gene3D" id="3.40.710.10">
    <property type="entry name" value="DD-peptidase/beta-lactamase superfamily"/>
    <property type="match status" value="1"/>
</dbReference>
<dbReference type="EMBL" id="FOCL01000001">
    <property type="protein sequence ID" value="SEM61252.1"/>
    <property type="molecule type" value="Genomic_DNA"/>
</dbReference>
<evidence type="ECO:0000259" key="3">
    <source>
        <dbReference type="Pfam" id="PF00144"/>
    </source>
</evidence>
<dbReference type="Pfam" id="PF00144">
    <property type="entry name" value="Beta-lactamase"/>
    <property type="match status" value="1"/>
</dbReference>
<dbReference type="InterPro" id="IPR050491">
    <property type="entry name" value="AmpC-like"/>
</dbReference>
<dbReference type="PROSITE" id="PS50005">
    <property type="entry name" value="TPR"/>
    <property type="match status" value="1"/>
</dbReference>
<keyword evidence="1" id="KW-0802">TPR repeat</keyword>
<keyword evidence="5" id="KW-1185">Reference proteome</keyword>
<feature type="chain" id="PRO_5011468585" evidence="2">
    <location>
        <begin position="24"/>
        <end position="462"/>
    </location>
</feature>
<dbReference type="RefSeq" id="WP_091206313.1">
    <property type="nucleotide sequence ID" value="NZ_FOCL01000001.1"/>
</dbReference>
<dbReference type="InterPro" id="IPR012338">
    <property type="entry name" value="Beta-lactam/transpept-like"/>
</dbReference>
<evidence type="ECO:0000313" key="5">
    <source>
        <dbReference type="Proteomes" id="UP000198942"/>
    </source>
</evidence>
<dbReference type="SUPFAM" id="SSF48452">
    <property type="entry name" value="TPR-like"/>
    <property type="match status" value="1"/>
</dbReference>
<evidence type="ECO:0000256" key="2">
    <source>
        <dbReference type="SAM" id="SignalP"/>
    </source>
</evidence>
<feature type="domain" description="Beta-lactamase-related" evidence="3">
    <location>
        <begin position="37"/>
        <end position="322"/>
    </location>
</feature>
<dbReference type="SUPFAM" id="SSF56601">
    <property type="entry name" value="beta-lactamase/transpeptidase-like"/>
    <property type="match status" value="1"/>
</dbReference>
<accession>A0A1H7ZRI2</accession>
<evidence type="ECO:0000256" key="1">
    <source>
        <dbReference type="PROSITE-ProRule" id="PRU00339"/>
    </source>
</evidence>
<sequence length="462" mass="51586">MKLSFKYILLLAMFALGTQRTIAQQTRIAHIDTLIQRANRLGLFNGNVLVADHGKIIYKAAIGYADASKTARLTDQYRFHIGSIAKEFNAVGIMILEEQGKLNLDDKVSKYLPQLPAWAGKISIINLLQYTSGLPDVKWKTVKDDAGNMADLMKIDSLDFEPGKKYAYNNNNVFLQRRIIEKITGQSFKQFVEDHELKPAGMNTAIIDPDENDKLVAQSYNNDGKPDGLVYPISGWTAVTLDDFYAWANAIAKFKLISPVATREIINGVTPGRQSGLGGGSMEGDKILSHVHDGTSLNYQALLVSKVPEGVTIILMTNNKQGNLYSIEKSIEAILDGKPYVQVKRSFLDAFSTKLDLMSGEQIISFYNELKNKHSDEYSFDDENTLNETGYYLMSKKRLADAVSVFEYNTKLFPKSGNVFDSLGEAYYNQGNKPLALLNYKKSLQLDPANDNAKKIIIELDK</sequence>
<dbReference type="AlphaFoldDB" id="A0A1H7ZRI2"/>
<organism evidence="4 5">
    <name type="scientific">Mucilaginibacter gossypiicola</name>
    <dbReference type="NCBI Taxonomy" id="551995"/>
    <lineage>
        <taxon>Bacteria</taxon>
        <taxon>Pseudomonadati</taxon>
        <taxon>Bacteroidota</taxon>
        <taxon>Sphingobacteriia</taxon>
        <taxon>Sphingobacteriales</taxon>
        <taxon>Sphingobacteriaceae</taxon>
        <taxon>Mucilaginibacter</taxon>
    </lineage>
</organism>
<feature type="repeat" description="TPR" evidence="1">
    <location>
        <begin position="417"/>
        <end position="450"/>
    </location>
</feature>
<dbReference type="InterPro" id="IPR001466">
    <property type="entry name" value="Beta-lactam-related"/>
</dbReference>
<gene>
    <name evidence="4" type="ORF">SAMN05192574_101172</name>
</gene>
<dbReference type="OrthoDB" id="9793489at2"/>
<dbReference type="PANTHER" id="PTHR46825:SF9">
    <property type="entry name" value="BETA-LACTAMASE-RELATED DOMAIN-CONTAINING PROTEIN"/>
    <property type="match status" value="1"/>
</dbReference>
<dbReference type="InterPro" id="IPR019734">
    <property type="entry name" value="TPR_rpt"/>
</dbReference>
<dbReference type="Proteomes" id="UP000198942">
    <property type="component" value="Unassembled WGS sequence"/>
</dbReference>
<dbReference type="InterPro" id="IPR011990">
    <property type="entry name" value="TPR-like_helical_dom_sf"/>
</dbReference>
<proteinExistence type="predicted"/>
<name>A0A1H7ZRI2_9SPHI</name>